<dbReference type="AlphaFoldDB" id="A0AAD7RKM6"/>
<evidence type="ECO:0000313" key="1">
    <source>
        <dbReference type="EMBL" id="KAJ8385877.1"/>
    </source>
</evidence>
<comment type="caution">
    <text evidence="1">The sequence shown here is derived from an EMBL/GenBank/DDBJ whole genome shotgun (WGS) entry which is preliminary data.</text>
</comment>
<keyword evidence="2" id="KW-1185">Reference proteome</keyword>
<dbReference type="EMBL" id="JAINUG010000239">
    <property type="protein sequence ID" value="KAJ8385877.1"/>
    <property type="molecule type" value="Genomic_DNA"/>
</dbReference>
<protein>
    <recommendedName>
        <fullName evidence="3">Reverse transcriptase domain-containing protein</fullName>
    </recommendedName>
</protein>
<reference evidence="1" key="1">
    <citation type="journal article" date="2023" name="Science">
        <title>Genome structures resolve the early diversification of teleost fishes.</title>
        <authorList>
            <person name="Parey E."/>
            <person name="Louis A."/>
            <person name="Montfort J."/>
            <person name="Bouchez O."/>
            <person name="Roques C."/>
            <person name="Iampietro C."/>
            <person name="Lluch J."/>
            <person name="Castinel A."/>
            <person name="Donnadieu C."/>
            <person name="Desvignes T."/>
            <person name="Floi Bucao C."/>
            <person name="Jouanno E."/>
            <person name="Wen M."/>
            <person name="Mejri S."/>
            <person name="Dirks R."/>
            <person name="Jansen H."/>
            <person name="Henkel C."/>
            <person name="Chen W.J."/>
            <person name="Zahm M."/>
            <person name="Cabau C."/>
            <person name="Klopp C."/>
            <person name="Thompson A.W."/>
            <person name="Robinson-Rechavi M."/>
            <person name="Braasch I."/>
            <person name="Lecointre G."/>
            <person name="Bobe J."/>
            <person name="Postlethwait J.H."/>
            <person name="Berthelot C."/>
            <person name="Roest Crollius H."/>
            <person name="Guiguen Y."/>
        </authorList>
    </citation>
    <scope>NUCLEOTIDE SEQUENCE</scope>
    <source>
        <strain evidence="1">NC1722</strain>
    </source>
</reference>
<proteinExistence type="predicted"/>
<evidence type="ECO:0008006" key="3">
    <source>
        <dbReference type="Google" id="ProtNLM"/>
    </source>
</evidence>
<evidence type="ECO:0000313" key="2">
    <source>
        <dbReference type="Proteomes" id="UP001221898"/>
    </source>
</evidence>
<sequence>MEDIRQWPMLLEGAKGLSGNTQVSTRIAACLGDIQSWMDSHHLKLNPGKTELIFIPALNSPHLDFFISLGDTLVTSSPCAKNLGVVMDNRLSLSMNIAAFRVCVCVLWARLPSSAFSDSLLITMDLRHLRCLYTCHQLSSALQCISTPVSHPLTVRSLFPLQWFTPRLPDSLPVCPLPCLRTCPLTRLPACLPAYLSCLPPSSALTIASLPQSLFIINNFTNPQCLCLHLGPISVILTLITAILQYETNVSHK</sequence>
<gene>
    <name evidence="1" type="ORF">AAFF_G00179430</name>
</gene>
<dbReference type="Proteomes" id="UP001221898">
    <property type="component" value="Unassembled WGS sequence"/>
</dbReference>
<name>A0AAD7RKM6_9TELE</name>
<accession>A0AAD7RKM6</accession>
<organism evidence="1 2">
    <name type="scientific">Aldrovandia affinis</name>
    <dbReference type="NCBI Taxonomy" id="143900"/>
    <lineage>
        <taxon>Eukaryota</taxon>
        <taxon>Metazoa</taxon>
        <taxon>Chordata</taxon>
        <taxon>Craniata</taxon>
        <taxon>Vertebrata</taxon>
        <taxon>Euteleostomi</taxon>
        <taxon>Actinopterygii</taxon>
        <taxon>Neopterygii</taxon>
        <taxon>Teleostei</taxon>
        <taxon>Notacanthiformes</taxon>
        <taxon>Halosauridae</taxon>
        <taxon>Aldrovandia</taxon>
    </lineage>
</organism>